<sequence length="51" mass="5632">MHVDVNLDEDVHVAVDVAVYVNVDVTVDENVDVAPKRGPVMLRLHCVNAFC</sequence>
<proteinExistence type="predicted"/>
<evidence type="ECO:0000313" key="2">
    <source>
        <dbReference type="Proteomes" id="UP000000304"/>
    </source>
</evidence>
<dbReference type="AlphaFoldDB" id="B4QU30"/>
<protein>
    <submittedName>
        <fullName evidence="1">GD18761</fullName>
    </submittedName>
</protein>
<dbReference type="Proteomes" id="UP000000304">
    <property type="component" value="Chromosome 3R"/>
</dbReference>
<reference evidence="1 2" key="1">
    <citation type="journal article" date="2007" name="Nature">
        <title>Evolution of genes and genomes on the Drosophila phylogeny.</title>
        <authorList>
            <consortium name="Drosophila 12 Genomes Consortium"/>
            <person name="Clark A.G."/>
            <person name="Eisen M.B."/>
            <person name="Smith D.R."/>
            <person name="Bergman C.M."/>
            <person name="Oliver B."/>
            <person name="Markow T.A."/>
            <person name="Kaufman T.C."/>
            <person name="Kellis M."/>
            <person name="Gelbart W."/>
            <person name="Iyer V.N."/>
            <person name="Pollard D.A."/>
            <person name="Sackton T.B."/>
            <person name="Larracuente A.M."/>
            <person name="Singh N.D."/>
            <person name="Abad J.P."/>
            <person name="Abt D.N."/>
            <person name="Adryan B."/>
            <person name="Aguade M."/>
            <person name="Akashi H."/>
            <person name="Anderson W.W."/>
            <person name="Aquadro C.F."/>
            <person name="Ardell D.H."/>
            <person name="Arguello R."/>
            <person name="Artieri C.G."/>
            <person name="Barbash D.A."/>
            <person name="Barker D."/>
            <person name="Barsanti P."/>
            <person name="Batterham P."/>
            <person name="Batzoglou S."/>
            <person name="Begun D."/>
            <person name="Bhutkar A."/>
            <person name="Blanco E."/>
            <person name="Bosak S.A."/>
            <person name="Bradley R.K."/>
            <person name="Brand A.D."/>
            <person name="Brent M.R."/>
            <person name="Brooks A.N."/>
            <person name="Brown R.H."/>
            <person name="Butlin R.K."/>
            <person name="Caggese C."/>
            <person name="Calvi B.R."/>
            <person name="Bernardo de Carvalho A."/>
            <person name="Caspi A."/>
            <person name="Castrezana S."/>
            <person name="Celniker S.E."/>
            <person name="Chang J.L."/>
            <person name="Chapple C."/>
            <person name="Chatterji S."/>
            <person name="Chinwalla A."/>
            <person name="Civetta A."/>
            <person name="Clifton S.W."/>
            <person name="Comeron J.M."/>
            <person name="Costello J.C."/>
            <person name="Coyne J.A."/>
            <person name="Daub J."/>
            <person name="David R.G."/>
            <person name="Delcher A.L."/>
            <person name="Delehaunty K."/>
            <person name="Do C.B."/>
            <person name="Ebling H."/>
            <person name="Edwards K."/>
            <person name="Eickbush T."/>
            <person name="Evans J.D."/>
            <person name="Filipski A."/>
            <person name="Findeiss S."/>
            <person name="Freyhult E."/>
            <person name="Fulton L."/>
            <person name="Fulton R."/>
            <person name="Garcia A.C."/>
            <person name="Gardiner A."/>
            <person name="Garfield D.A."/>
            <person name="Garvin B.E."/>
            <person name="Gibson G."/>
            <person name="Gilbert D."/>
            <person name="Gnerre S."/>
            <person name="Godfrey J."/>
            <person name="Good R."/>
            <person name="Gotea V."/>
            <person name="Gravely B."/>
            <person name="Greenberg A.J."/>
            <person name="Griffiths-Jones S."/>
            <person name="Gross S."/>
            <person name="Guigo R."/>
            <person name="Gustafson E.A."/>
            <person name="Haerty W."/>
            <person name="Hahn M.W."/>
            <person name="Halligan D.L."/>
            <person name="Halpern A.L."/>
            <person name="Halter G.M."/>
            <person name="Han M.V."/>
            <person name="Heger A."/>
            <person name="Hillier L."/>
            <person name="Hinrichs A.S."/>
            <person name="Holmes I."/>
            <person name="Hoskins R.A."/>
            <person name="Hubisz M.J."/>
            <person name="Hultmark D."/>
            <person name="Huntley M.A."/>
            <person name="Jaffe D.B."/>
            <person name="Jagadeeshan S."/>
            <person name="Jeck W.R."/>
            <person name="Johnson J."/>
            <person name="Jones C.D."/>
            <person name="Jordan W.C."/>
            <person name="Karpen G.H."/>
            <person name="Kataoka E."/>
            <person name="Keightley P.D."/>
            <person name="Kheradpour P."/>
            <person name="Kirkness E.F."/>
            <person name="Koerich L.B."/>
            <person name="Kristiansen K."/>
            <person name="Kudrna D."/>
            <person name="Kulathinal R.J."/>
            <person name="Kumar S."/>
            <person name="Kwok R."/>
            <person name="Lander E."/>
            <person name="Langley C.H."/>
            <person name="Lapoint R."/>
            <person name="Lazzaro B.P."/>
            <person name="Lee S.J."/>
            <person name="Levesque L."/>
            <person name="Li R."/>
            <person name="Lin C.F."/>
            <person name="Lin M.F."/>
            <person name="Lindblad-Toh K."/>
            <person name="Llopart A."/>
            <person name="Long M."/>
            <person name="Low L."/>
            <person name="Lozovsky E."/>
            <person name="Lu J."/>
            <person name="Luo M."/>
            <person name="Machado C.A."/>
            <person name="Makalowski W."/>
            <person name="Marzo M."/>
            <person name="Matsuda M."/>
            <person name="Matzkin L."/>
            <person name="McAllister B."/>
            <person name="McBride C.S."/>
            <person name="McKernan B."/>
            <person name="McKernan K."/>
            <person name="Mendez-Lago M."/>
            <person name="Minx P."/>
            <person name="Mollenhauer M.U."/>
            <person name="Montooth K."/>
            <person name="Mount S.M."/>
            <person name="Mu X."/>
            <person name="Myers E."/>
            <person name="Negre B."/>
            <person name="Newfeld S."/>
            <person name="Nielsen R."/>
            <person name="Noor M.A."/>
            <person name="O'Grady P."/>
            <person name="Pachter L."/>
            <person name="Papaceit M."/>
            <person name="Parisi M.J."/>
            <person name="Parisi M."/>
            <person name="Parts L."/>
            <person name="Pedersen J.S."/>
            <person name="Pesole G."/>
            <person name="Phillippy A.M."/>
            <person name="Ponting C.P."/>
            <person name="Pop M."/>
            <person name="Porcelli D."/>
            <person name="Powell J.R."/>
            <person name="Prohaska S."/>
            <person name="Pruitt K."/>
            <person name="Puig M."/>
            <person name="Quesneville H."/>
            <person name="Ram K.R."/>
            <person name="Rand D."/>
            <person name="Rasmussen M.D."/>
            <person name="Reed L.K."/>
            <person name="Reenan R."/>
            <person name="Reily A."/>
            <person name="Remington K.A."/>
            <person name="Rieger T.T."/>
            <person name="Ritchie M.G."/>
            <person name="Robin C."/>
            <person name="Rogers Y.H."/>
            <person name="Rohde C."/>
            <person name="Rozas J."/>
            <person name="Rubenfield M.J."/>
            <person name="Ruiz A."/>
            <person name="Russo S."/>
            <person name="Salzberg S.L."/>
            <person name="Sanchez-Gracia A."/>
            <person name="Saranga D.J."/>
            <person name="Sato H."/>
            <person name="Schaeffer S.W."/>
            <person name="Schatz M.C."/>
            <person name="Schlenke T."/>
            <person name="Schwartz R."/>
            <person name="Segarra C."/>
            <person name="Singh R.S."/>
            <person name="Sirot L."/>
            <person name="Sirota M."/>
            <person name="Sisneros N.B."/>
            <person name="Smith C.D."/>
            <person name="Smith T.F."/>
            <person name="Spieth J."/>
            <person name="Stage D.E."/>
            <person name="Stark A."/>
            <person name="Stephan W."/>
            <person name="Strausberg R.L."/>
            <person name="Strempel S."/>
            <person name="Sturgill D."/>
            <person name="Sutton G."/>
            <person name="Sutton G.G."/>
            <person name="Tao W."/>
            <person name="Teichmann S."/>
            <person name="Tobari Y.N."/>
            <person name="Tomimura Y."/>
            <person name="Tsolas J.M."/>
            <person name="Valente V.L."/>
            <person name="Venter E."/>
            <person name="Venter J.C."/>
            <person name="Vicario S."/>
            <person name="Vieira F.G."/>
            <person name="Vilella A.J."/>
            <person name="Villasante A."/>
            <person name="Walenz B."/>
            <person name="Wang J."/>
            <person name="Wasserman M."/>
            <person name="Watts T."/>
            <person name="Wilson D."/>
            <person name="Wilson R.K."/>
            <person name="Wing R.A."/>
            <person name="Wolfner M.F."/>
            <person name="Wong A."/>
            <person name="Wong G.K."/>
            <person name="Wu C.I."/>
            <person name="Wu G."/>
            <person name="Yamamoto D."/>
            <person name="Yang H.P."/>
            <person name="Yang S.P."/>
            <person name="Yorke J.A."/>
            <person name="Yoshida K."/>
            <person name="Zdobnov E."/>
            <person name="Zhang P."/>
            <person name="Zhang Y."/>
            <person name="Zimin A.V."/>
            <person name="Baldwin J."/>
            <person name="Abdouelleil A."/>
            <person name="Abdulkadir J."/>
            <person name="Abebe A."/>
            <person name="Abera B."/>
            <person name="Abreu J."/>
            <person name="Acer S.C."/>
            <person name="Aftuck L."/>
            <person name="Alexander A."/>
            <person name="An P."/>
            <person name="Anderson E."/>
            <person name="Anderson S."/>
            <person name="Arachi H."/>
            <person name="Azer M."/>
            <person name="Bachantsang P."/>
            <person name="Barry A."/>
            <person name="Bayul T."/>
            <person name="Berlin A."/>
            <person name="Bessette D."/>
            <person name="Bloom T."/>
            <person name="Blye J."/>
            <person name="Boguslavskiy L."/>
            <person name="Bonnet C."/>
            <person name="Boukhgalter B."/>
            <person name="Bourzgui I."/>
            <person name="Brown A."/>
            <person name="Cahill P."/>
            <person name="Channer S."/>
            <person name="Cheshatsang Y."/>
            <person name="Chuda L."/>
            <person name="Citroen M."/>
            <person name="Collymore A."/>
            <person name="Cooke P."/>
            <person name="Costello M."/>
            <person name="D'Aco K."/>
            <person name="Daza R."/>
            <person name="De Haan G."/>
            <person name="DeGray S."/>
            <person name="DeMaso C."/>
            <person name="Dhargay N."/>
            <person name="Dooley K."/>
            <person name="Dooley E."/>
            <person name="Doricent M."/>
            <person name="Dorje P."/>
            <person name="Dorjee K."/>
            <person name="Dupes A."/>
            <person name="Elong R."/>
            <person name="Falk J."/>
            <person name="Farina A."/>
            <person name="Faro S."/>
            <person name="Ferguson D."/>
            <person name="Fisher S."/>
            <person name="Foley C.D."/>
            <person name="Franke A."/>
            <person name="Friedrich D."/>
            <person name="Gadbois L."/>
            <person name="Gearin G."/>
            <person name="Gearin C.R."/>
            <person name="Giannoukos G."/>
            <person name="Goode T."/>
            <person name="Graham J."/>
            <person name="Grandbois E."/>
            <person name="Grewal S."/>
            <person name="Gyaltsen K."/>
            <person name="Hafez N."/>
            <person name="Hagos B."/>
            <person name="Hall J."/>
            <person name="Henson C."/>
            <person name="Hollinger A."/>
            <person name="Honan T."/>
            <person name="Huard M.D."/>
            <person name="Hughes L."/>
            <person name="Hurhula B."/>
            <person name="Husby M.E."/>
            <person name="Kamat A."/>
            <person name="Kanga B."/>
            <person name="Kashin S."/>
            <person name="Khazanovich D."/>
            <person name="Kisner P."/>
            <person name="Lance K."/>
            <person name="Lara M."/>
            <person name="Lee W."/>
            <person name="Lennon N."/>
            <person name="Letendre F."/>
            <person name="LeVine R."/>
            <person name="Lipovsky A."/>
            <person name="Liu X."/>
            <person name="Liu J."/>
            <person name="Liu S."/>
            <person name="Lokyitsang T."/>
            <person name="Lokyitsang Y."/>
            <person name="Lubonja R."/>
            <person name="Lui A."/>
            <person name="MacDonald P."/>
            <person name="Magnisalis V."/>
            <person name="Maru K."/>
            <person name="Matthews C."/>
            <person name="McCusker W."/>
            <person name="McDonough S."/>
            <person name="Mehta T."/>
            <person name="Meldrim J."/>
            <person name="Meneus L."/>
            <person name="Mihai O."/>
            <person name="Mihalev A."/>
            <person name="Mihova T."/>
            <person name="Mittelman R."/>
            <person name="Mlenga V."/>
            <person name="Montmayeur A."/>
            <person name="Mulrain L."/>
            <person name="Navidi A."/>
            <person name="Naylor J."/>
            <person name="Negash T."/>
            <person name="Nguyen T."/>
            <person name="Nguyen N."/>
            <person name="Nicol R."/>
            <person name="Norbu C."/>
            <person name="Norbu N."/>
            <person name="Novod N."/>
            <person name="O'Neill B."/>
            <person name="Osman S."/>
            <person name="Markiewicz E."/>
            <person name="Oyono O.L."/>
            <person name="Patti C."/>
            <person name="Phunkhang P."/>
            <person name="Pierre F."/>
            <person name="Priest M."/>
            <person name="Raghuraman S."/>
            <person name="Rege F."/>
            <person name="Reyes R."/>
            <person name="Rise C."/>
            <person name="Rogov P."/>
            <person name="Ross K."/>
            <person name="Ryan E."/>
            <person name="Settipalli S."/>
            <person name="Shea T."/>
            <person name="Sherpa N."/>
            <person name="Shi L."/>
            <person name="Shih D."/>
            <person name="Sparrow T."/>
            <person name="Spaulding J."/>
            <person name="Stalker J."/>
            <person name="Stange-Thomann N."/>
            <person name="Stavropoulos S."/>
            <person name="Stone C."/>
            <person name="Strader C."/>
            <person name="Tesfaye S."/>
            <person name="Thomson T."/>
            <person name="Thoulutsang Y."/>
            <person name="Thoulutsang D."/>
            <person name="Topham K."/>
            <person name="Topping I."/>
            <person name="Tsamla T."/>
            <person name="Vassiliev H."/>
            <person name="Vo A."/>
            <person name="Wangchuk T."/>
            <person name="Wangdi T."/>
            <person name="Weiand M."/>
            <person name="Wilkinson J."/>
            <person name="Wilson A."/>
            <person name="Yadav S."/>
            <person name="Young G."/>
            <person name="Yu Q."/>
            <person name="Zembek L."/>
            <person name="Zhong D."/>
            <person name="Zimmer A."/>
            <person name="Zwirko Z."/>
            <person name="Jaffe D.B."/>
            <person name="Alvarez P."/>
            <person name="Brockman W."/>
            <person name="Butler J."/>
            <person name="Chin C."/>
            <person name="Gnerre S."/>
            <person name="Grabherr M."/>
            <person name="Kleber M."/>
            <person name="Mauceli E."/>
            <person name="MacCallum I."/>
        </authorList>
    </citation>
    <scope>NUCLEOTIDE SEQUENCE [LARGE SCALE GENOMIC DNA]</scope>
    <source>
        <strain evidence="2">white501</strain>
    </source>
</reference>
<dbReference type="HOGENOM" id="CLU_206761_0_0_1"/>
<gene>
    <name evidence="1" type="primary">Dsim\GD18761</name>
    <name evidence="1" type="ORF">Dsim_GD18761</name>
</gene>
<name>B4QU30_DROSI</name>
<dbReference type="EMBL" id="CM000364">
    <property type="protein sequence ID" value="EDX13361.1"/>
    <property type="molecule type" value="Genomic_DNA"/>
</dbReference>
<organism evidence="1 2">
    <name type="scientific">Drosophila simulans</name>
    <name type="common">Fruit fly</name>
    <dbReference type="NCBI Taxonomy" id="7240"/>
    <lineage>
        <taxon>Eukaryota</taxon>
        <taxon>Metazoa</taxon>
        <taxon>Ecdysozoa</taxon>
        <taxon>Arthropoda</taxon>
        <taxon>Hexapoda</taxon>
        <taxon>Insecta</taxon>
        <taxon>Pterygota</taxon>
        <taxon>Neoptera</taxon>
        <taxon>Endopterygota</taxon>
        <taxon>Diptera</taxon>
        <taxon>Brachycera</taxon>
        <taxon>Muscomorpha</taxon>
        <taxon>Ephydroidea</taxon>
        <taxon>Drosophilidae</taxon>
        <taxon>Drosophila</taxon>
        <taxon>Sophophora</taxon>
    </lineage>
</organism>
<accession>B4QU30</accession>
<evidence type="ECO:0000313" key="1">
    <source>
        <dbReference type="EMBL" id="EDX13361.1"/>
    </source>
</evidence>
<keyword evidence="2" id="KW-1185">Reference proteome</keyword>